<evidence type="ECO:0000313" key="2">
    <source>
        <dbReference type="EMBL" id="CAD8239581.1"/>
    </source>
</evidence>
<protein>
    <recommendedName>
        <fullName evidence="1">PsbP C-terminal domain-containing protein</fullName>
    </recommendedName>
</protein>
<dbReference type="SUPFAM" id="SSF55724">
    <property type="entry name" value="Mog1p/PsbP-like"/>
    <property type="match status" value="1"/>
</dbReference>
<dbReference type="GO" id="GO:0009654">
    <property type="term" value="C:photosystem II oxygen evolving complex"/>
    <property type="evidence" value="ECO:0007669"/>
    <property type="project" value="InterPro"/>
</dbReference>
<proteinExistence type="predicted"/>
<dbReference type="GO" id="GO:0005509">
    <property type="term" value="F:calcium ion binding"/>
    <property type="evidence" value="ECO:0007669"/>
    <property type="project" value="InterPro"/>
</dbReference>
<dbReference type="Pfam" id="PF01789">
    <property type="entry name" value="PsbP"/>
    <property type="match status" value="1"/>
</dbReference>
<gene>
    <name evidence="2" type="ORF">PCOL08062_LOCUS6213</name>
</gene>
<reference evidence="2" key="1">
    <citation type="submission" date="2021-01" db="EMBL/GenBank/DDBJ databases">
        <authorList>
            <person name="Corre E."/>
            <person name="Pelletier E."/>
            <person name="Niang G."/>
            <person name="Scheremetjew M."/>
            <person name="Finn R."/>
            <person name="Kale V."/>
            <person name="Holt S."/>
            <person name="Cochrane G."/>
            <person name="Meng A."/>
            <person name="Brown T."/>
            <person name="Cohen L."/>
        </authorList>
    </citation>
    <scope>NUCLEOTIDE SEQUENCE</scope>
    <source>
        <strain evidence="2">CCMP1413</strain>
    </source>
</reference>
<evidence type="ECO:0000259" key="1">
    <source>
        <dbReference type="Pfam" id="PF01789"/>
    </source>
</evidence>
<dbReference type="AlphaFoldDB" id="A0A7R9TM93"/>
<dbReference type="Gene3D" id="3.40.1000.10">
    <property type="entry name" value="Mog1/PsbP, alpha/beta/alpha sandwich"/>
    <property type="match status" value="1"/>
</dbReference>
<name>A0A7R9TM93_9VIRI</name>
<sequence>MGNAARPAAAAAPPGLVEYRSKDGYRLFVPETWQKVRGIIAETQWRNPYNPSQNLVLKTNKSLSRPFGDVNELGTPEEAGEYLIGQFIIDYNSTRIGVQRNAEVLAGGERTGAGMGGAGGRRFYDFDVRVTSVADTNPLAAEPSLRVPEVEWTRRVIETMGCANGQLYELRLQTDEKDLDDAMDLFVKVATSLVLIEKDAPVTGLPPPLAF</sequence>
<accession>A0A7R9TM93</accession>
<dbReference type="InterPro" id="IPR016123">
    <property type="entry name" value="Mog1/PsbP_a/b/a-sand"/>
</dbReference>
<dbReference type="EMBL" id="HBDZ01008124">
    <property type="protein sequence ID" value="CAD8239581.1"/>
    <property type="molecule type" value="Transcribed_RNA"/>
</dbReference>
<organism evidence="2">
    <name type="scientific">Prasinoderma coloniale</name>
    <dbReference type="NCBI Taxonomy" id="156133"/>
    <lineage>
        <taxon>Eukaryota</taxon>
        <taxon>Viridiplantae</taxon>
        <taxon>Prasinodermophyta</taxon>
        <taxon>Prasinodermophyceae</taxon>
        <taxon>Prasinodermales</taxon>
        <taxon>Prasinodermaceae</taxon>
        <taxon>Prasinoderma</taxon>
    </lineage>
</organism>
<feature type="domain" description="PsbP C-terminal" evidence="1">
    <location>
        <begin position="15"/>
        <end position="193"/>
    </location>
</feature>
<dbReference type="GO" id="GO:0015979">
    <property type="term" value="P:photosynthesis"/>
    <property type="evidence" value="ECO:0007669"/>
    <property type="project" value="InterPro"/>
</dbReference>
<dbReference type="PANTHER" id="PTHR31407:SF15">
    <property type="entry name" value="PSBP DOMAIN-CONTAINING PROTEIN 1, CHLOROPLASTIC"/>
    <property type="match status" value="1"/>
</dbReference>
<dbReference type="GO" id="GO:0019898">
    <property type="term" value="C:extrinsic component of membrane"/>
    <property type="evidence" value="ECO:0007669"/>
    <property type="project" value="InterPro"/>
</dbReference>
<dbReference type="PANTHER" id="PTHR31407">
    <property type="match status" value="1"/>
</dbReference>
<dbReference type="InterPro" id="IPR002683">
    <property type="entry name" value="PsbP_C"/>
</dbReference>